<sequence length="97" mass="10544">MGGQRAYDAGVTTQESLNNALEDLKSRVAAVEKSQADYRSLVEAITAFGNTQQMLADVLRAYGGEVRATADDSNNRIRAIEASTLEIKNLLVKALER</sequence>
<dbReference type="EMBL" id="LR130759">
    <property type="protein sequence ID" value="VDM90745.1"/>
    <property type="molecule type" value="Genomic_DNA"/>
</dbReference>
<proteinExistence type="predicted"/>
<organism evidence="1 2">
    <name type="scientific">Mycobacterium basiliense</name>
    <dbReference type="NCBI Taxonomy" id="2094119"/>
    <lineage>
        <taxon>Bacteria</taxon>
        <taxon>Bacillati</taxon>
        <taxon>Actinomycetota</taxon>
        <taxon>Actinomycetes</taxon>
        <taxon>Mycobacteriales</taxon>
        <taxon>Mycobacteriaceae</taxon>
        <taxon>Mycobacterium</taxon>
    </lineage>
</organism>
<accession>A0A3S4BHG3</accession>
<dbReference type="AlphaFoldDB" id="A0A3S4BHG3"/>
<dbReference type="KEGG" id="mbai:MB901379_04354"/>
<gene>
    <name evidence="1" type="ORF">MB901379_04354</name>
</gene>
<evidence type="ECO:0000313" key="1">
    <source>
        <dbReference type="EMBL" id="VDM90745.1"/>
    </source>
</evidence>
<dbReference type="Proteomes" id="UP000269998">
    <property type="component" value="Chromosome"/>
</dbReference>
<name>A0A3S4BHG3_9MYCO</name>
<protein>
    <submittedName>
        <fullName evidence="1">Uncharacterized protein</fullName>
    </submittedName>
</protein>
<reference evidence="2" key="1">
    <citation type="submission" date="2018-02" db="EMBL/GenBank/DDBJ databases">
        <authorList>
            <person name="Seth-Smith MB H."/>
            <person name="Seth-Smith H."/>
        </authorList>
    </citation>
    <scope>NUCLEOTIDE SEQUENCE [LARGE SCALE GENOMIC DNA]</scope>
</reference>
<keyword evidence="2" id="KW-1185">Reference proteome</keyword>
<evidence type="ECO:0000313" key="2">
    <source>
        <dbReference type="Proteomes" id="UP000269998"/>
    </source>
</evidence>